<dbReference type="PANTHER" id="PTHR30290:SF64">
    <property type="entry name" value="ABC TRANSPORTER PERIPLASMIC BINDING PROTEIN"/>
    <property type="match status" value="1"/>
</dbReference>
<dbReference type="InterPro" id="IPR000914">
    <property type="entry name" value="SBP_5_dom"/>
</dbReference>
<evidence type="ECO:0000313" key="5">
    <source>
        <dbReference type="EMBL" id="MBB5141976.1"/>
    </source>
</evidence>
<dbReference type="PIRSF" id="PIRSF002741">
    <property type="entry name" value="MppA"/>
    <property type="match status" value="1"/>
</dbReference>
<dbReference type="PANTHER" id="PTHR30290">
    <property type="entry name" value="PERIPLASMIC BINDING COMPONENT OF ABC TRANSPORTER"/>
    <property type="match status" value="1"/>
</dbReference>
<evidence type="ECO:0000259" key="4">
    <source>
        <dbReference type="Pfam" id="PF00496"/>
    </source>
</evidence>
<evidence type="ECO:0000256" key="3">
    <source>
        <dbReference type="SAM" id="SignalP"/>
    </source>
</evidence>
<gene>
    <name evidence="5" type="ORF">HNQ38_000039</name>
</gene>
<evidence type="ECO:0000256" key="2">
    <source>
        <dbReference type="SAM" id="MobiDB-lite"/>
    </source>
</evidence>
<name>A0A7W8BYD8_9BACT</name>
<sequence>MLAWLLVSLLAAALPPHVQAAPKPVLGLWDEAPENGTDGPFAHVNQDAPKGGKLRLSAIGSFDSFNPFSPRGVSASQIANTYETLGTEQRGTQEFIMRGLLAESFDLAPDRTSLRVKLRPQARFADGMPVTAKDVLFTFNALIKDASPIYRAYYDQVESVEALGEHEVLFRFASGTSRELPLIVCQMAVLPSHWWQGRNLGDPQTEAMPGSGPYRLASSTMGSRLVYERRKDWWGADLDVNCGRYNFDSIQVDYYRDAAIAREAFFAGEVDYYSENNIKDWTNAYNVPAVRDGRITRLTQEYIRPMGMGGIFMNVRRPALADLRVRRALSLLFDFDWMNSAFFYNSHTRFNSFFTNSPFAAESLPSAEELKLMERWRDKLDPAVFGPLPEQPAGGKATVRDRLRTALDLFEQAGWRVQDGTMVNEQGQPMVLTILTNSPSLQRVYIPFRNSLKRLGITLNVRLVDQTQYVSRMRAFDFDLIHSTVRQSSNPGNEQRNYWSSTAAKTRGSRNYAGIQDPVLDELVEELVAAPAKQDLYARAALLDRLLQHGCYVIPAWYSRDMRISWWKDRITPPPGMASVGVDIMSWHTTPPALPSGPDDAPAARGER</sequence>
<dbReference type="InterPro" id="IPR030678">
    <property type="entry name" value="Peptide/Ni-bd"/>
</dbReference>
<evidence type="ECO:0000256" key="1">
    <source>
        <dbReference type="ARBA" id="ARBA00022729"/>
    </source>
</evidence>
<dbReference type="SUPFAM" id="SSF53850">
    <property type="entry name" value="Periplasmic binding protein-like II"/>
    <property type="match status" value="1"/>
</dbReference>
<evidence type="ECO:0000313" key="6">
    <source>
        <dbReference type="Proteomes" id="UP000539075"/>
    </source>
</evidence>
<feature type="signal peptide" evidence="3">
    <location>
        <begin position="1"/>
        <end position="20"/>
    </location>
</feature>
<feature type="region of interest" description="Disordered" evidence="2">
    <location>
        <begin position="589"/>
        <end position="608"/>
    </location>
</feature>
<feature type="domain" description="Solute-binding protein family 5" evidence="4">
    <location>
        <begin position="99"/>
        <end position="503"/>
    </location>
</feature>
<proteinExistence type="predicted"/>
<dbReference type="Pfam" id="PF00496">
    <property type="entry name" value="SBP_bac_5"/>
    <property type="match status" value="1"/>
</dbReference>
<dbReference type="InterPro" id="IPR039424">
    <property type="entry name" value="SBP_5"/>
</dbReference>
<dbReference type="Gene3D" id="3.10.105.10">
    <property type="entry name" value="Dipeptide-binding Protein, Domain 3"/>
    <property type="match status" value="1"/>
</dbReference>
<feature type="chain" id="PRO_5030534495" evidence="3">
    <location>
        <begin position="21"/>
        <end position="608"/>
    </location>
</feature>
<reference evidence="5 6" key="1">
    <citation type="submission" date="2020-08" db="EMBL/GenBank/DDBJ databases">
        <title>Genomic Encyclopedia of Type Strains, Phase IV (KMG-IV): sequencing the most valuable type-strain genomes for metagenomic binning, comparative biology and taxonomic classification.</title>
        <authorList>
            <person name="Goeker M."/>
        </authorList>
    </citation>
    <scope>NUCLEOTIDE SEQUENCE [LARGE SCALE GENOMIC DNA]</scope>
    <source>
        <strain evidence="5 6">DSM 11275</strain>
    </source>
</reference>
<keyword evidence="6" id="KW-1185">Reference proteome</keyword>
<dbReference type="EMBL" id="JACHGO010000001">
    <property type="protein sequence ID" value="MBB5141976.1"/>
    <property type="molecule type" value="Genomic_DNA"/>
</dbReference>
<organism evidence="5 6">
    <name type="scientific">Desulfovibrio intestinalis</name>
    <dbReference type="NCBI Taxonomy" id="58621"/>
    <lineage>
        <taxon>Bacteria</taxon>
        <taxon>Pseudomonadati</taxon>
        <taxon>Thermodesulfobacteriota</taxon>
        <taxon>Desulfovibrionia</taxon>
        <taxon>Desulfovibrionales</taxon>
        <taxon>Desulfovibrionaceae</taxon>
        <taxon>Desulfovibrio</taxon>
    </lineage>
</organism>
<accession>A0A7W8BYD8</accession>
<protein>
    <submittedName>
        <fullName evidence="5">Microcin C transport system substrate-binding protein</fullName>
    </submittedName>
</protein>
<dbReference type="AlphaFoldDB" id="A0A7W8BYD8"/>
<dbReference type="Gene3D" id="3.40.190.10">
    <property type="entry name" value="Periplasmic binding protein-like II"/>
    <property type="match status" value="1"/>
</dbReference>
<dbReference type="RefSeq" id="WP_183717109.1">
    <property type="nucleotide sequence ID" value="NZ_JACHGO010000001.1"/>
</dbReference>
<dbReference type="Proteomes" id="UP000539075">
    <property type="component" value="Unassembled WGS sequence"/>
</dbReference>
<dbReference type="GO" id="GO:0043190">
    <property type="term" value="C:ATP-binding cassette (ABC) transporter complex"/>
    <property type="evidence" value="ECO:0007669"/>
    <property type="project" value="InterPro"/>
</dbReference>
<dbReference type="GO" id="GO:0030288">
    <property type="term" value="C:outer membrane-bounded periplasmic space"/>
    <property type="evidence" value="ECO:0007669"/>
    <property type="project" value="TreeGrafter"/>
</dbReference>
<dbReference type="GO" id="GO:1904680">
    <property type="term" value="F:peptide transmembrane transporter activity"/>
    <property type="evidence" value="ECO:0007669"/>
    <property type="project" value="TreeGrafter"/>
</dbReference>
<dbReference type="CDD" id="cd08497">
    <property type="entry name" value="MbnE-like"/>
    <property type="match status" value="1"/>
</dbReference>
<dbReference type="GO" id="GO:0015833">
    <property type="term" value="P:peptide transport"/>
    <property type="evidence" value="ECO:0007669"/>
    <property type="project" value="TreeGrafter"/>
</dbReference>
<dbReference type="GO" id="GO:0042884">
    <property type="term" value="P:microcin transport"/>
    <property type="evidence" value="ECO:0007669"/>
    <property type="project" value="TreeGrafter"/>
</dbReference>
<keyword evidence="1 3" id="KW-0732">Signal</keyword>
<comment type="caution">
    <text evidence="5">The sequence shown here is derived from an EMBL/GenBank/DDBJ whole genome shotgun (WGS) entry which is preliminary data.</text>
</comment>